<keyword evidence="4" id="KW-0963">Cytoplasm</keyword>
<dbReference type="SUPFAM" id="SSF52540">
    <property type="entry name" value="P-loop containing nucleoside triphosphate hydrolases"/>
    <property type="match status" value="1"/>
</dbReference>
<evidence type="ECO:0000256" key="3">
    <source>
        <dbReference type="ARBA" id="ARBA00022840"/>
    </source>
</evidence>
<accession>A0A7K6HEP9</accession>
<sequence length="100" mass="11182">EHSTEHIYTEIAYPLVEGVTEGYNGTIFAYGQTGSGKSFTMQGVVDPSSHKGIIPRAFEHIFESIQRAENAKFPLRASYLEIYNEDVQDLLGADTKQKLE</sequence>
<dbReference type="EMBL" id="VZRN01000701">
    <property type="protein sequence ID" value="NWV74093.1"/>
    <property type="molecule type" value="Genomic_DNA"/>
</dbReference>
<gene>
    <name evidence="7" type="primary">Kif17</name>
    <name evidence="7" type="ORF">DASBRO_R00540</name>
</gene>
<comment type="similarity">
    <text evidence="5">Belongs to the TRAFAC class myosin-kinesin ATPase superfamily. Kinesin family.</text>
</comment>
<dbReference type="GO" id="GO:0008017">
    <property type="term" value="F:microtubule binding"/>
    <property type="evidence" value="ECO:0007669"/>
    <property type="project" value="InterPro"/>
</dbReference>
<evidence type="ECO:0000259" key="6">
    <source>
        <dbReference type="PROSITE" id="PS50067"/>
    </source>
</evidence>
<dbReference type="SMART" id="SM00129">
    <property type="entry name" value="KISc"/>
    <property type="match status" value="1"/>
</dbReference>
<dbReference type="PROSITE" id="PS50067">
    <property type="entry name" value="KINESIN_MOTOR_2"/>
    <property type="match status" value="1"/>
</dbReference>
<comment type="caution">
    <text evidence="7">The sequence shown here is derived from an EMBL/GenBank/DDBJ whole genome shotgun (WGS) entry which is preliminary data.</text>
</comment>
<evidence type="ECO:0000256" key="5">
    <source>
        <dbReference type="PROSITE-ProRule" id="PRU00283"/>
    </source>
</evidence>
<evidence type="ECO:0000256" key="1">
    <source>
        <dbReference type="ARBA" id="ARBA00004245"/>
    </source>
</evidence>
<evidence type="ECO:0000313" key="8">
    <source>
        <dbReference type="Proteomes" id="UP000521322"/>
    </source>
</evidence>
<dbReference type="GO" id="GO:0005524">
    <property type="term" value="F:ATP binding"/>
    <property type="evidence" value="ECO:0007669"/>
    <property type="project" value="UniProtKB-UniRule"/>
</dbReference>
<dbReference type="PANTHER" id="PTHR47968:SF50">
    <property type="entry name" value="KINESIN-LIKE PROTEIN"/>
    <property type="match status" value="1"/>
</dbReference>
<keyword evidence="3 5" id="KW-0067">ATP-binding</keyword>
<proteinExistence type="inferred from homology"/>
<organism evidence="7 8">
    <name type="scientific">Dasyornis broadbenti</name>
    <name type="common">rufous bristle-bird</name>
    <dbReference type="NCBI Taxonomy" id="243059"/>
    <lineage>
        <taxon>Eukaryota</taxon>
        <taxon>Metazoa</taxon>
        <taxon>Chordata</taxon>
        <taxon>Craniata</taxon>
        <taxon>Vertebrata</taxon>
        <taxon>Euteleostomi</taxon>
        <taxon>Archelosauria</taxon>
        <taxon>Archosauria</taxon>
        <taxon>Dinosauria</taxon>
        <taxon>Saurischia</taxon>
        <taxon>Theropoda</taxon>
        <taxon>Coelurosauria</taxon>
        <taxon>Aves</taxon>
        <taxon>Neognathae</taxon>
        <taxon>Neoaves</taxon>
        <taxon>Telluraves</taxon>
        <taxon>Australaves</taxon>
        <taxon>Passeriformes</taxon>
        <taxon>Meliphagoidea</taxon>
        <taxon>Dasyornithidae</taxon>
        <taxon>Dasyornis</taxon>
    </lineage>
</organism>
<dbReference type="Gene3D" id="3.40.850.10">
    <property type="entry name" value="Kinesin motor domain"/>
    <property type="match status" value="1"/>
</dbReference>
<reference evidence="7 8" key="1">
    <citation type="submission" date="2019-09" db="EMBL/GenBank/DDBJ databases">
        <title>Bird 10,000 Genomes (B10K) Project - Family phase.</title>
        <authorList>
            <person name="Zhang G."/>
        </authorList>
    </citation>
    <scope>NUCLEOTIDE SEQUENCE [LARGE SCALE GENOMIC DNA]</scope>
    <source>
        <strain evidence="7">B10K-DU-029-49</strain>
        <tissue evidence="7">Liver</tissue>
    </source>
</reference>
<dbReference type="GO" id="GO:0005874">
    <property type="term" value="C:microtubule"/>
    <property type="evidence" value="ECO:0007669"/>
    <property type="project" value="TreeGrafter"/>
</dbReference>
<dbReference type="GO" id="GO:0007018">
    <property type="term" value="P:microtubule-based movement"/>
    <property type="evidence" value="ECO:0007669"/>
    <property type="project" value="InterPro"/>
</dbReference>
<dbReference type="InterPro" id="IPR027640">
    <property type="entry name" value="Kinesin-like_fam"/>
</dbReference>
<keyword evidence="4" id="KW-0206">Cytoskeleton</keyword>
<dbReference type="InterPro" id="IPR036961">
    <property type="entry name" value="Kinesin_motor_dom_sf"/>
</dbReference>
<evidence type="ECO:0000256" key="4">
    <source>
        <dbReference type="ARBA" id="ARBA00023212"/>
    </source>
</evidence>
<dbReference type="GO" id="GO:0000278">
    <property type="term" value="P:mitotic cell cycle"/>
    <property type="evidence" value="ECO:0007669"/>
    <property type="project" value="TreeGrafter"/>
</dbReference>
<keyword evidence="8" id="KW-1185">Reference proteome</keyword>
<comment type="subcellular location">
    <subcellularLocation>
        <location evidence="1">Cytoplasm</location>
        <location evidence="1">Cytoskeleton</location>
    </subcellularLocation>
</comment>
<keyword evidence="2 5" id="KW-0547">Nucleotide-binding</keyword>
<dbReference type="InterPro" id="IPR027417">
    <property type="entry name" value="P-loop_NTPase"/>
</dbReference>
<dbReference type="Pfam" id="PF00225">
    <property type="entry name" value="Kinesin"/>
    <property type="match status" value="1"/>
</dbReference>
<evidence type="ECO:0000256" key="2">
    <source>
        <dbReference type="ARBA" id="ARBA00022741"/>
    </source>
</evidence>
<dbReference type="GO" id="GO:0003777">
    <property type="term" value="F:microtubule motor activity"/>
    <property type="evidence" value="ECO:0007669"/>
    <property type="project" value="InterPro"/>
</dbReference>
<dbReference type="InterPro" id="IPR001752">
    <property type="entry name" value="Kinesin_motor_dom"/>
</dbReference>
<dbReference type="Proteomes" id="UP000521322">
    <property type="component" value="Unassembled WGS sequence"/>
</dbReference>
<dbReference type="PANTHER" id="PTHR47968">
    <property type="entry name" value="CENTROMERE PROTEIN E"/>
    <property type="match status" value="1"/>
</dbReference>
<name>A0A7K6HEP9_9PASS</name>
<feature type="binding site" evidence="5">
    <location>
        <begin position="31"/>
        <end position="38"/>
    </location>
    <ligand>
        <name>ATP</name>
        <dbReference type="ChEBI" id="CHEBI:30616"/>
    </ligand>
</feature>
<protein>
    <submittedName>
        <fullName evidence="7">KIF17 protein</fullName>
    </submittedName>
</protein>
<feature type="domain" description="Kinesin motor" evidence="6">
    <location>
        <begin position="1"/>
        <end position="100"/>
    </location>
</feature>
<keyword evidence="5" id="KW-0505">Motor protein</keyword>
<feature type="non-terminal residue" evidence="7">
    <location>
        <position position="1"/>
    </location>
</feature>
<feature type="non-terminal residue" evidence="7">
    <location>
        <position position="100"/>
    </location>
</feature>
<dbReference type="AlphaFoldDB" id="A0A7K6HEP9"/>
<evidence type="ECO:0000313" key="7">
    <source>
        <dbReference type="EMBL" id="NWV74093.1"/>
    </source>
</evidence>